<proteinExistence type="predicted"/>
<accession>A0A426YHY0</accession>
<reference evidence="3" key="2">
    <citation type="journal article" date="2018" name="Data Brief">
        <title>Genome sequence data from 17 accessions of Ensete ventricosum, a staple food crop for millions in Ethiopia.</title>
        <authorList>
            <person name="Yemataw Z."/>
            <person name="Muzemil S."/>
            <person name="Ambachew D."/>
            <person name="Tripathi L."/>
            <person name="Tesfaye K."/>
            <person name="Chala A."/>
            <person name="Farbos A."/>
            <person name="O'Neill P."/>
            <person name="Moore K."/>
            <person name="Grant M."/>
            <person name="Studholme D.J."/>
        </authorList>
    </citation>
    <scope>NUCLEOTIDE SEQUENCE [LARGE SCALE GENOMIC DNA]</scope>
    <source>
        <tissue evidence="3">Leaf</tissue>
    </source>
</reference>
<dbReference type="EMBL" id="AMZH03012276">
    <property type="protein sequence ID" value="RRT51333.1"/>
    <property type="molecule type" value="Genomic_DNA"/>
</dbReference>
<reference evidence="2" key="3">
    <citation type="submission" date="2018-09" db="EMBL/GenBank/DDBJ databases">
        <authorList>
            <person name="Harrison J."/>
            <person name="Moore K.A."/>
            <person name="Paszkiewicz K."/>
            <person name="Jones T."/>
            <person name="Grant M."/>
            <person name="Ambacheew D."/>
            <person name="Muzemil S."/>
            <person name="Studholme D."/>
        </authorList>
    </citation>
    <scope>NUCLEOTIDE SEQUENCE</scope>
</reference>
<protein>
    <submittedName>
        <fullName evidence="2">Uncharacterized protein</fullName>
    </submittedName>
</protein>
<organism evidence="2 4">
    <name type="scientific">Ensete ventricosum</name>
    <name type="common">Abyssinian banana</name>
    <name type="synonym">Musa ensete</name>
    <dbReference type="NCBI Taxonomy" id="4639"/>
    <lineage>
        <taxon>Eukaryota</taxon>
        <taxon>Viridiplantae</taxon>
        <taxon>Streptophyta</taxon>
        <taxon>Embryophyta</taxon>
        <taxon>Tracheophyta</taxon>
        <taxon>Spermatophyta</taxon>
        <taxon>Magnoliopsida</taxon>
        <taxon>Liliopsida</taxon>
        <taxon>Zingiberales</taxon>
        <taxon>Musaceae</taxon>
        <taxon>Ensete</taxon>
    </lineage>
</organism>
<evidence type="ECO:0000313" key="3">
    <source>
        <dbReference type="EMBL" id="RZR70476.1"/>
    </source>
</evidence>
<evidence type="ECO:0000313" key="4">
    <source>
        <dbReference type="Proteomes" id="UP000287651"/>
    </source>
</evidence>
<dbReference type="Proteomes" id="UP000287651">
    <property type="component" value="Unassembled WGS sequence"/>
</dbReference>
<name>A0A426YHY0_ENSVE</name>
<reference evidence="2 4" key="1">
    <citation type="journal article" date="2014" name="Agronomy (Basel)">
        <title>A Draft Genome Sequence for Ensete ventricosum, the Drought-Tolerant Tree Against Hunger.</title>
        <authorList>
            <person name="Harrison J."/>
            <person name="Moore K.A."/>
            <person name="Paszkiewicz K."/>
            <person name="Jones T."/>
            <person name="Grant M."/>
            <person name="Ambacheew D."/>
            <person name="Muzemil S."/>
            <person name="Studholme D.J."/>
        </authorList>
    </citation>
    <scope>NUCLEOTIDE SEQUENCE [LARGE SCALE GENOMIC DNA]</scope>
</reference>
<feature type="coiled-coil region" evidence="1">
    <location>
        <begin position="14"/>
        <end position="48"/>
    </location>
</feature>
<keyword evidence="1" id="KW-0175">Coiled coil</keyword>
<sequence length="71" mass="8200">MKRWLVPCRVDSRFNELDLELNLALRHAEEAEAQVEEAHDEAAIAKEMASESIMKSERKVKTLYGELKDAR</sequence>
<dbReference type="EMBL" id="KV875441">
    <property type="protein sequence ID" value="RZR70476.1"/>
    <property type="molecule type" value="Genomic_DNA"/>
</dbReference>
<evidence type="ECO:0000313" key="2">
    <source>
        <dbReference type="EMBL" id="RRT51333.1"/>
    </source>
</evidence>
<gene>
    <name evidence="2" type="ORF">B296_00051169</name>
    <name evidence="3" type="ORF">BHM03_00000085</name>
</gene>
<dbReference type="Proteomes" id="UP000290560">
    <property type="component" value="Unassembled WGS sequence"/>
</dbReference>
<dbReference type="AlphaFoldDB" id="A0A426YHY0"/>
<evidence type="ECO:0000256" key="1">
    <source>
        <dbReference type="SAM" id="Coils"/>
    </source>
</evidence>